<comment type="caution">
    <text evidence="1">The sequence shown here is derived from an EMBL/GenBank/DDBJ whole genome shotgun (WGS) entry which is preliminary data.</text>
</comment>
<sequence length="175" mass="19631">MFPDCYLNYMNNFSRAVPENPGAHANSMPEAFPMPSPEMFDEPIQEGEDIPMEENIMGGETMPQDNIPMQTPIQTPQIPMAMPMPMPPSTPESPFEVQPGAPVVLSTEYTQGYLRTQIGKRMRVTFLLGTNTVQDREGILEKVGISYIILRETQTNNLTLADIYSIKFVVIFPTV</sequence>
<evidence type="ECO:0000313" key="1">
    <source>
        <dbReference type="EMBL" id="KZL90178.1"/>
    </source>
</evidence>
<keyword evidence="2" id="KW-1185">Reference proteome</keyword>
<gene>
    <name evidence="1" type="ORF">CLMAG_46720</name>
</gene>
<accession>A0A161WTJ8</accession>
<dbReference type="STRING" id="1121326.CLMAG_46720"/>
<dbReference type="Proteomes" id="UP000076603">
    <property type="component" value="Unassembled WGS sequence"/>
</dbReference>
<dbReference type="RefSeq" id="WP_242873109.1">
    <property type="nucleotide sequence ID" value="NZ_FQXL01000006.1"/>
</dbReference>
<dbReference type="PATRIC" id="fig|1121326.3.peg.4731"/>
<dbReference type="EMBL" id="LWAE01000006">
    <property type="protein sequence ID" value="KZL90178.1"/>
    <property type="molecule type" value="Genomic_DNA"/>
</dbReference>
<dbReference type="AlphaFoldDB" id="A0A161WTJ8"/>
<organism evidence="1 2">
    <name type="scientific">Clostridium magnum DSM 2767</name>
    <dbReference type="NCBI Taxonomy" id="1121326"/>
    <lineage>
        <taxon>Bacteria</taxon>
        <taxon>Bacillati</taxon>
        <taxon>Bacillota</taxon>
        <taxon>Clostridia</taxon>
        <taxon>Eubacteriales</taxon>
        <taxon>Clostridiaceae</taxon>
        <taxon>Clostridium</taxon>
    </lineage>
</organism>
<protein>
    <submittedName>
        <fullName evidence="1">Uncharacterized protein</fullName>
    </submittedName>
</protein>
<name>A0A161WTJ8_9CLOT</name>
<proteinExistence type="predicted"/>
<reference evidence="1 2" key="1">
    <citation type="submission" date="2016-04" db="EMBL/GenBank/DDBJ databases">
        <title>Genome sequence of Clostridium magnum DSM 2767.</title>
        <authorList>
            <person name="Poehlein A."/>
            <person name="Uhlig R."/>
            <person name="Fischer R."/>
            <person name="Bahl H."/>
            <person name="Daniel R."/>
        </authorList>
    </citation>
    <scope>NUCLEOTIDE SEQUENCE [LARGE SCALE GENOMIC DNA]</scope>
    <source>
        <strain evidence="1 2">DSM 2767</strain>
    </source>
</reference>
<evidence type="ECO:0000313" key="2">
    <source>
        <dbReference type="Proteomes" id="UP000076603"/>
    </source>
</evidence>